<feature type="domain" description="Dipeptidylpeptidase IV N-terminal" evidence="3">
    <location>
        <begin position="104"/>
        <end position="422"/>
    </location>
</feature>
<comment type="caution">
    <text evidence="4">The sequence shown here is derived from an EMBL/GenBank/DDBJ whole genome shotgun (WGS) entry which is preliminary data.</text>
</comment>
<feature type="signal peptide" evidence="1">
    <location>
        <begin position="1"/>
        <end position="18"/>
    </location>
</feature>
<organism evidence="4 5">
    <name type="scientific">Draconibacterium sediminis</name>
    <dbReference type="NCBI Taxonomy" id="1544798"/>
    <lineage>
        <taxon>Bacteria</taxon>
        <taxon>Pseudomonadati</taxon>
        <taxon>Bacteroidota</taxon>
        <taxon>Bacteroidia</taxon>
        <taxon>Marinilabiliales</taxon>
        <taxon>Prolixibacteraceae</taxon>
        <taxon>Draconibacterium</taxon>
    </lineage>
</organism>
<dbReference type="PATRIC" id="fig|1544798.3.peg.2980"/>
<dbReference type="Gene3D" id="2.140.10.30">
    <property type="entry name" value="Dipeptidylpeptidase IV, N-terminal domain"/>
    <property type="match status" value="1"/>
</dbReference>
<evidence type="ECO:0000313" key="4">
    <source>
        <dbReference type="EMBL" id="KJF43363.1"/>
    </source>
</evidence>
<dbReference type="GO" id="GO:0008236">
    <property type="term" value="F:serine-type peptidase activity"/>
    <property type="evidence" value="ECO:0007669"/>
    <property type="project" value="InterPro"/>
</dbReference>
<dbReference type="Proteomes" id="UP000032544">
    <property type="component" value="Unassembled WGS sequence"/>
</dbReference>
<dbReference type="GO" id="GO:0006508">
    <property type="term" value="P:proteolysis"/>
    <property type="evidence" value="ECO:0007669"/>
    <property type="project" value="InterPro"/>
</dbReference>
<dbReference type="AlphaFoldDB" id="A0A0D8JC43"/>
<dbReference type="RefSeq" id="WP_045030637.1">
    <property type="nucleotide sequence ID" value="NZ_JRHC01000003.1"/>
</dbReference>
<dbReference type="STRING" id="1544798.LH29_14085"/>
<dbReference type="Gene3D" id="3.40.50.1820">
    <property type="entry name" value="alpha/beta hydrolase"/>
    <property type="match status" value="1"/>
</dbReference>
<gene>
    <name evidence="4" type="ORF">LH29_14085</name>
</gene>
<dbReference type="InterPro" id="IPR029058">
    <property type="entry name" value="AB_hydrolase_fold"/>
</dbReference>
<reference evidence="4 5" key="1">
    <citation type="submission" date="2014-09" db="EMBL/GenBank/DDBJ databases">
        <title>Draft Genome Sequence of Draconibacterium sp. JN14CK-3.</title>
        <authorList>
            <person name="Dong C."/>
            <person name="Lai Q."/>
            <person name="Shao Z."/>
        </authorList>
    </citation>
    <scope>NUCLEOTIDE SEQUENCE [LARGE SCALE GENOMIC DNA]</scope>
    <source>
        <strain evidence="4 5">JN14CK-3</strain>
    </source>
</reference>
<dbReference type="PANTHER" id="PTHR11731">
    <property type="entry name" value="PROTEASE FAMILY S9B,C DIPEPTIDYL-PEPTIDASE IV-RELATED"/>
    <property type="match status" value="1"/>
</dbReference>
<keyword evidence="1" id="KW-0732">Signal</keyword>
<dbReference type="SUPFAM" id="SSF82171">
    <property type="entry name" value="DPP6 N-terminal domain-like"/>
    <property type="match status" value="1"/>
</dbReference>
<protein>
    <recommendedName>
        <fullName evidence="6">Prolyl tripeptidyl peptidase</fullName>
    </recommendedName>
</protein>
<accession>A0A0D8JC43</accession>
<dbReference type="SUPFAM" id="SSF53474">
    <property type="entry name" value="alpha/beta-Hydrolases"/>
    <property type="match status" value="1"/>
</dbReference>
<feature type="domain" description="Peptidase S9 prolyl oligopeptidase catalytic" evidence="2">
    <location>
        <begin position="510"/>
        <end position="706"/>
    </location>
</feature>
<name>A0A0D8JC43_9BACT</name>
<sequence>MRRSIVILFLFVQAFAFAQTKQMSLEDAVYGRYTYLYPESMTGLQWMDDEHFSFVEDKSIVAESAKTGEKDTVVSLDELNEIAGTKFKSIPSYSWLCETDLLLSSANKYWVVDIDQKHVEFQIELPNGAENANFSEEARFVAFTQKDDLYVAFADGTTKQITNDGGNGIVNGQTVHRNEFGISGGIFNSPEGNFVAFYRKDESMVKDYPLVDFMAREAEYTPVKYPMAGMESHHVTLGVYNIETGKTTFLKTGEPLDHFLTNVAWSPDEKTIYMAELNREQNHMQLNCYDVTTGDKVKTLFEETSDSYVEPLYPIQFSKVNPNEFYYLSRRDGWFHVYKYNTDGELVQKITKGEWEVTKMLGFDANEKSLFIEATIDDPLQNNIYKVDVKSGKTVRLSLETGVHGGTLSPDATYLLDSWSAKEVAGKVDLISANGKDKRTIFESGDPIKDYQLGENRLVSLKTKDGKYDLHGRFILPVDFDPAKKYPVVVYVYGGPHSQLVTKGWHNQARWWQYYMASQGYIAFTLDNRGTSNRGRAFETAIHRNLGILATEDQMQGVEYLLSLPYVDANRIGVHGWSYGGFMTLNLKLKHPEIFKVAVAGGPVVDWSMYEIMYGERYMDMPQENPEGYKKSDMTNYVENLEGKLMLIHGVQDETVVMQHSMKFLRECVKQNKQVDFFAYPVHPHNVRGKDRVHLMEKVSQYFFENL</sequence>
<dbReference type="Pfam" id="PF00326">
    <property type="entry name" value="Peptidase_S9"/>
    <property type="match status" value="1"/>
</dbReference>
<feature type="chain" id="PRO_5002331431" description="Prolyl tripeptidyl peptidase" evidence="1">
    <location>
        <begin position="19"/>
        <end position="707"/>
    </location>
</feature>
<evidence type="ECO:0000259" key="2">
    <source>
        <dbReference type="Pfam" id="PF00326"/>
    </source>
</evidence>
<dbReference type="Pfam" id="PF00930">
    <property type="entry name" value="DPPIV_N"/>
    <property type="match status" value="1"/>
</dbReference>
<proteinExistence type="predicted"/>
<keyword evidence="5" id="KW-1185">Reference proteome</keyword>
<dbReference type="GO" id="GO:0008239">
    <property type="term" value="F:dipeptidyl-peptidase activity"/>
    <property type="evidence" value="ECO:0007669"/>
    <property type="project" value="TreeGrafter"/>
</dbReference>
<dbReference type="OrthoDB" id="9812921at2"/>
<dbReference type="InterPro" id="IPR001375">
    <property type="entry name" value="Peptidase_S9_cat"/>
</dbReference>
<dbReference type="PANTHER" id="PTHR11731:SF193">
    <property type="entry name" value="DIPEPTIDYL PEPTIDASE 9"/>
    <property type="match status" value="1"/>
</dbReference>
<dbReference type="InterPro" id="IPR050278">
    <property type="entry name" value="Serine_Prot_S9B/DPPIV"/>
</dbReference>
<dbReference type="InterPro" id="IPR002469">
    <property type="entry name" value="Peptidase_S9B_N"/>
</dbReference>
<evidence type="ECO:0000259" key="3">
    <source>
        <dbReference type="Pfam" id="PF00930"/>
    </source>
</evidence>
<dbReference type="EMBL" id="JRHC01000003">
    <property type="protein sequence ID" value="KJF43363.1"/>
    <property type="molecule type" value="Genomic_DNA"/>
</dbReference>
<evidence type="ECO:0000256" key="1">
    <source>
        <dbReference type="SAM" id="SignalP"/>
    </source>
</evidence>
<evidence type="ECO:0000313" key="5">
    <source>
        <dbReference type="Proteomes" id="UP000032544"/>
    </source>
</evidence>
<evidence type="ECO:0008006" key="6">
    <source>
        <dbReference type="Google" id="ProtNLM"/>
    </source>
</evidence>